<proteinExistence type="predicted"/>
<dbReference type="InterPro" id="IPR036866">
    <property type="entry name" value="RibonucZ/Hydroxyglut_hydro"/>
</dbReference>
<name>A0ABQ5YNN7_9BURK</name>
<evidence type="ECO:0000313" key="3">
    <source>
        <dbReference type="Proteomes" id="UP001156664"/>
    </source>
</evidence>
<dbReference type="PANTHER" id="PTHR43546">
    <property type="entry name" value="UPF0173 METAL-DEPENDENT HYDROLASE MJ1163-RELATED"/>
    <property type="match status" value="1"/>
</dbReference>
<organism evidence="2 3">
    <name type="scientific">Limnobacter litoralis</name>
    <dbReference type="NCBI Taxonomy" id="481366"/>
    <lineage>
        <taxon>Bacteria</taxon>
        <taxon>Pseudomonadati</taxon>
        <taxon>Pseudomonadota</taxon>
        <taxon>Betaproteobacteria</taxon>
        <taxon>Burkholderiales</taxon>
        <taxon>Burkholderiaceae</taxon>
        <taxon>Limnobacter</taxon>
    </lineage>
</organism>
<keyword evidence="3" id="KW-1185">Reference proteome</keyword>
<dbReference type="Gene3D" id="3.60.15.10">
    <property type="entry name" value="Ribonuclease Z/Hydroxyacylglutathione hydrolase-like"/>
    <property type="match status" value="1"/>
</dbReference>
<accession>A0ABQ5YNN7</accession>
<dbReference type="Pfam" id="PF13483">
    <property type="entry name" value="Lactamase_B_3"/>
    <property type="match status" value="1"/>
</dbReference>
<protein>
    <submittedName>
        <fullName evidence="2">UPF0173 metal-dependent hydrolase</fullName>
    </submittedName>
</protein>
<gene>
    <name evidence="2" type="ORF">GCM10007875_12720</name>
</gene>
<dbReference type="SUPFAM" id="SSF56281">
    <property type="entry name" value="Metallo-hydrolase/oxidoreductase"/>
    <property type="match status" value="1"/>
</dbReference>
<dbReference type="GO" id="GO:0016787">
    <property type="term" value="F:hydrolase activity"/>
    <property type="evidence" value="ECO:0007669"/>
    <property type="project" value="UniProtKB-KW"/>
</dbReference>
<dbReference type="EMBL" id="BSOJ01000012">
    <property type="protein sequence ID" value="GLR26184.1"/>
    <property type="molecule type" value="Genomic_DNA"/>
</dbReference>
<feature type="region of interest" description="Disordered" evidence="1">
    <location>
        <begin position="75"/>
        <end position="96"/>
    </location>
</feature>
<dbReference type="Proteomes" id="UP001156664">
    <property type="component" value="Unassembled WGS sequence"/>
</dbReference>
<keyword evidence="2" id="KW-0378">Hydrolase</keyword>
<dbReference type="PANTHER" id="PTHR43546:SF3">
    <property type="entry name" value="UPF0173 METAL-DEPENDENT HYDROLASE MJ1163"/>
    <property type="match status" value="1"/>
</dbReference>
<sequence>MALAGSHTYAAGLVKVTPLGGQDGEFCVLDRAMIFEDPNGTRVLYDPGRTVAGPKDPRLGNIDIILVSHMHGDHVGDKHTKAPNAGSCGKPDMSVNSSPETSVVQIAIAKKSTIVTGSEMPSFFAAKLKRYHGNPAKSVLARFGSTVVINGVGITTVPATHSNGISGDLVGGRLGHELQAAGLTAYAGPSTGYVLKFSNGLVVYLSGDTGLTAEQKDVVGDYYKPGLAVMNIGDTYTTGPTEAAYVINEWVKPTTVIPSHANEVATADGKVIANSRTETFIKAVKKAKVLVPFSGHEMDFNESGECVKGCE</sequence>
<dbReference type="InterPro" id="IPR050114">
    <property type="entry name" value="UPF0173_UPF0282_UlaG_hydrolase"/>
</dbReference>
<comment type="caution">
    <text evidence="2">The sequence shown here is derived from an EMBL/GenBank/DDBJ whole genome shotgun (WGS) entry which is preliminary data.</text>
</comment>
<evidence type="ECO:0000256" key="1">
    <source>
        <dbReference type="SAM" id="MobiDB-lite"/>
    </source>
</evidence>
<evidence type="ECO:0000313" key="2">
    <source>
        <dbReference type="EMBL" id="GLR26184.1"/>
    </source>
</evidence>
<reference evidence="3" key="1">
    <citation type="journal article" date="2019" name="Int. J. Syst. Evol. Microbiol.">
        <title>The Global Catalogue of Microorganisms (GCM) 10K type strain sequencing project: providing services to taxonomists for standard genome sequencing and annotation.</title>
        <authorList>
            <consortium name="The Broad Institute Genomics Platform"/>
            <consortium name="The Broad Institute Genome Sequencing Center for Infectious Disease"/>
            <person name="Wu L."/>
            <person name="Ma J."/>
        </authorList>
    </citation>
    <scope>NUCLEOTIDE SEQUENCE [LARGE SCALE GENOMIC DNA]</scope>
    <source>
        <strain evidence="3">NBRC 105857</strain>
    </source>
</reference>